<name>A0A064C988_9MYCO</name>
<dbReference type="Proteomes" id="UP000022835">
    <property type="component" value="Unassembled WGS sequence"/>
</dbReference>
<proteinExistence type="predicted"/>
<dbReference type="AlphaFoldDB" id="A0A064C988"/>
<sequence length="173" mass="19974">MSAEVSTPEPGSWFQKLRSRRPHQVIRCARGEYLRRWFLVPQNRFVNVYLHKFVGSDDPTALHNHPWRFLSLVLSGAYVEVTEHGTQRRSPFSVAYRPAHHRHRIQLIRDQDGERPCLSVVITGAHQQGWGFFCPRPDGRWRFIPWGDFTAGGCGDNATASDHRSDAVRRRSS</sequence>
<keyword evidence="2" id="KW-1185">Reference proteome</keyword>
<comment type="caution">
    <text evidence="1">The sequence shown here is derived from an EMBL/GenBank/DDBJ whole genome shotgun (WGS) entry which is preliminary data.</text>
</comment>
<dbReference type="eggNOG" id="COG1917">
    <property type="taxonomic scope" value="Bacteria"/>
</dbReference>
<accession>A0A064C988</accession>
<dbReference type="OrthoDB" id="950196at2"/>
<gene>
    <name evidence="1" type="ORF">Y900_030060</name>
</gene>
<organism evidence="1 2">
    <name type="scientific">Mycolicibacterium aromaticivorans JS19b1 = JCM 16368</name>
    <dbReference type="NCBI Taxonomy" id="1440774"/>
    <lineage>
        <taxon>Bacteria</taxon>
        <taxon>Bacillati</taxon>
        <taxon>Actinomycetota</taxon>
        <taxon>Actinomycetes</taxon>
        <taxon>Mycobacteriales</taxon>
        <taxon>Mycobacteriaceae</taxon>
        <taxon>Mycolicibacterium</taxon>
    </lineage>
</organism>
<dbReference type="InterPro" id="IPR011051">
    <property type="entry name" value="RmlC_Cupin_sf"/>
</dbReference>
<dbReference type="EMBL" id="JALN02000003">
    <property type="protein sequence ID" value="KDE96880.1"/>
    <property type="molecule type" value="Genomic_DNA"/>
</dbReference>
<evidence type="ECO:0000313" key="1">
    <source>
        <dbReference type="EMBL" id="KDE96880.1"/>
    </source>
</evidence>
<reference evidence="1" key="1">
    <citation type="submission" date="2014-05" db="EMBL/GenBank/DDBJ databases">
        <title>Genome sequence of Mycobacterium aromaticivorans strain JS19b1T (= DSM 45407T).</title>
        <authorList>
            <person name="Kwak Y."/>
            <person name="Park G.-S."/>
            <person name="Li Q.X."/>
            <person name="Lee S.-E."/>
            <person name="Shin J.-H."/>
        </authorList>
    </citation>
    <scope>NUCLEOTIDE SEQUENCE [LARGE SCALE GENOMIC DNA]</scope>
    <source>
        <strain evidence="1">JS19b1</strain>
    </source>
</reference>
<dbReference type="STRING" id="1440774.Y900_030060"/>
<evidence type="ECO:0008006" key="3">
    <source>
        <dbReference type="Google" id="ProtNLM"/>
    </source>
</evidence>
<dbReference type="SUPFAM" id="SSF51182">
    <property type="entry name" value="RmlC-like cupins"/>
    <property type="match status" value="1"/>
</dbReference>
<evidence type="ECO:0000313" key="2">
    <source>
        <dbReference type="Proteomes" id="UP000022835"/>
    </source>
</evidence>
<protein>
    <recommendedName>
        <fullName evidence="3">Cupin 2 conserved barrel domain-containing protein</fullName>
    </recommendedName>
</protein>